<evidence type="ECO:0000256" key="6">
    <source>
        <dbReference type="ARBA" id="ARBA00023002"/>
    </source>
</evidence>
<gene>
    <name evidence="13" type="ORF">ACFSYS_13850</name>
</gene>
<feature type="transmembrane region" description="Helical" evidence="12">
    <location>
        <begin position="283"/>
        <end position="301"/>
    </location>
</feature>
<keyword evidence="6" id="KW-0560">Oxidoreductase</keyword>
<feature type="transmembrane region" description="Helical" evidence="12">
    <location>
        <begin position="109"/>
        <end position="130"/>
    </location>
</feature>
<reference evidence="14" key="1">
    <citation type="journal article" date="2019" name="Int. J. Syst. Evol. Microbiol.">
        <title>The Global Catalogue of Microorganisms (GCM) 10K type strain sequencing project: providing services to taxonomists for standard genome sequencing and annotation.</title>
        <authorList>
            <consortium name="The Broad Institute Genomics Platform"/>
            <consortium name="The Broad Institute Genome Sequencing Center for Infectious Disease"/>
            <person name="Wu L."/>
            <person name="Ma J."/>
        </authorList>
    </citation>
    <scope>NUCLEOTIDE SEQUENCE [LARGE SCALE GENOMIC DNA]</scope>
    <source>
        <strain evidence="14">KCTC 52925</strain>
    </source>
</reference>
<accession>A0ABW5X9L8</accession>
<keyword evidence="7" id="KW-0408">Iron</keyword>
<dbReference type="PANTHER" id="PTHR35457:SF1">
    <property type="entry name" value="HEME A SYNTHASE"/>
    <property type="match status" value="1"/>
</dbReference>
<dbReference type="Pfam" id="PF02628">
    <property type="entry name" value="COX15-CtaA"/>
    <property type="match status" value="2"/>
</dbReference>
<evidence type="ECO:0000256" key="7">
    <source>
        <dbReference type="ARBA" id="ARBA00023004"/>
    </source>
</evidence>
<feature type="transmembrane region" description="Helical" evidence="12">
    <location>
        <begin position="170"/>
        <end position="191"/>
    </location>
</feature>
<evidence type="ECO:0000256" key="12">
    <source>
        <dbReference type="SAM" id="Phobius"/>
    </source>
</evidence>
<keyword evidence="3 12" id="KW-0812">Transmembrane</keyword>
<dbReference type="Proteomes" id="UP001597438">
    <property type="component" value="Unassembled WGS sequence"/>
</dbReference>
<evidence type="ECO:0000313" key="14">
    <source>
        <dbReference type="Proteomes" id="UP001597438"/>
    </source>
</evidence>
<feature type="transmembrane region" description="Helical" evidence="12">
    <location>
        <begin position="142"/>
        <end position="164"/>
    </location>
</feature>
<evidence type="ECO:0000256" key="8">
    <source>
        <dbReference type="ARBA" id="ARBA00023133"/>
    </source>
</evidence>
<sequence>MYRNWVKISLILVYLVIIAGAVVRMTGSGMGCPDWPKCFGYYIPPSERTELEFQPNRTYKEGQVIIVDETLKVAAKDFTTSEIYSEANWNNYEKHDYAIFNPTHTWVEYINRLTGALAGLAVFIMALLSLKKFRFRKRITILSWLCVFLMGFQGWLGATVVYSVLAPVKITIHMVMALVIVAVLLYLLYFSSEIKNEHKKTTVFQNLLILASILTLVQIIMGTQVRQFVDEQIRAMGYGMESAWLDHPNLTFYVHRSFSILVLLVNLFLWWQNRNLHLKFSKINWVIDLIIIEIITGVAMYNFDFPLLSQPLHLVIATFLFGLQFYLLLECFYAERKIKNL</sequence>
<evidence type="ECO:0000256" key="5">
    <source>
        <dbReference type="ARBA" id="ARBA00022989"/>
    </source>
</evidence>
<feature type="transmembrane region" description="Helical" evidence="12">
    <location>
        <begin position="313"/>
        <end position="333"/>
    </location>
</feature>
<dbReference type="RefSeq" id="WP_251739001.1">
    <property type="nucleotide sequence ID" value="NZ_JBHUOJ010000032.1"/>
</dbReference>
<feature type="transmembrane region" description="Helical" evidence="12">
    <location>
        <begin position="203"/>
        <end position="221"/>
    </location>
</feature>
<dbReference type="InterPro" id="IPR050450">
    <property type="entry name" value="COX15/CtaA_HemeA_synthase"/>
</dbReference>
<comment type="caution">
    <text evidence="13">The sequence shown here is derived from an EMBL/GenBank/DDBJ whole genome shotgun (WGS) entry which is preliminary data.</text>
</comment>
<name>A0ABW5X9L8_9FLAO</name>
<keyword evidence="5 12" id="KW-1133">Transmembrane helix</keyword>
<evidence type="ECO:0000256" key="4">
    <source>
        <dbReference type="ARBA" id="ARBA00022723"/>
    </source>
</evidence>
<dbReference type="InterPro" id="IPR003780">
    <property type="entry name" value="COX15/CtaA_fam"/>
</dbReference>
<keyword evidence="4" id="KW-0479">Metal-binding</keyword>
<keyword evidence="10" id="KW-1015">Disulfide bond</keyword>
<evidence type="ECO:0000256" key="1">
    <source>
        <dbReference type="ARBA" id="ARBA00004141"/>
    </source>
</evidence>
<comment type="pathway">
    <text evidence="11">Porphyrin-containing compound metabolism.</text>
</comment>
<evidence type="ECO:0000256" key="11">
    <source>
        <dbReference type="ARBA" id="ARBA00023444"/>
    </source>
</evidence>
<keyword evidence="8" id="KW-0350">Heme biosynthesis</keyword>
<evidence type="ECO:0000256" key="2">
    <source>
        <dbReference type="ARBA" id="ARBA00022475"/>
    </source>
</evidence>
<evidence type="ECO:0000256" key="3">
    <source>
        <dbReference type="ARBA" id="ARBA00022692"/>
    </source>
</evidence>
<protein>
    <submittedName>
        <fullName evidence="13">Heme A synthase</fullName>
    </submittedName>
</protein>
<organism evidence="13 14">
    <name type="scientific">Christiangramia antarctica</name>
    <dbReference type="NCBI Taxonomy" id="2058158"/>
    <lineage>
        <taxon>Bacteria</taxon>
        <taxon>Pseudomonadati</taxon>
        <taxon>Bacteroidota</taxon>
        <taxon>Flavobacteriia</taxon>
        <taxon>Flavobacteriales</taxon>
        <taxon>Flavobacteriaceae</taxon>
        <taxon>Christiangramia</taxon>
    </lineage>
</organism>
<feature type="transmembrane region" description="Helical" evidence="12">
    <location>
        <begin position="250"/>
        <end position="271"/>
    </location>
</feature>
<evidence type="ECO:0000256" key="9">
    <source>
        <dbReference type="ARBA" id="ARBA00023136"/>
    </source>
</evidence>
<evidence type="ECO:0000313" key="13">
    <source>
        <dbReference type="EMBL" id="MFD2834371.1"/>
    </source>
</evidence>
<dbReference type="EMBL" id="JBHUOJ010000032">
    <property type="protein sequence ID" value="MFD2834371.1"/>
    <property type="molecule type" value="Genomic_DNA"/>
</dbReference>
<keyword evidence="14" id="KW-1185">Reference proteome</keyword>
<evidence type="ECO:0000256" key="10">
    <source>
        <dbReference type="ARBA" id="ARBA00023157"/>
    </source>
</evidence>
<dbReference type="PANTHER" id="PTHR35457">
    <property type="entry name" value="HEME A SYNTHASE"/>
    <property type="match status" value="1"/>
</dbReference>
<keyword evidence="2" id="KW-1003">Cell membrane</keyword>
<keyword evidence="9 12" id="KW-0472">Membrane</keyword>
<proteinExistence type="predicted"/>
<comment type="subcellular location">
    <subcellularLocation>
        <location evidence="1">Membrane</location>
        <topology evidence="1">Multi-pass membrane protein</topology>
    </subcellularLocation>
</comment>